<dbReference type="RefSeq" id="WP_110831424.1">
    <property type="nucleotide sequence ID" value="NZ_BMQG01000005.1"/>
</dbReference>
<dbReference type="EMBL" id="BMQG01000005">
    <property type="protein sequence ID" value="GGM43157.1"/>
    <property type="molecule type" value="Genomic_DNA"/>
</dbReference>
<keyword evidence="3" id="KW-1185">Reference proteome</keyword>
<evidence type="ECO:0000313" key="2">
    <source>
        <dbReference type="EMBL" id="GGM43157.1"/>
    </source>
</evidence>
<evidence type="ECO:0000259" key="1">
    <source>
        <dbReference type="Pfam" id="PF07561"/>
    </source>
</evidence>
<dbReference type="Proteomes" id="UP000600547">
    <property type="component" value="Unassembled WGS sequence"/>
</dbReference>
<name>A0A8H9GR94_9DEIO</name>
<feature type="domain" description="DUF1540" evidence="1">
    <location>
        <begin position="11"/>
        <end position="44"/>
    </location>
</feature>
<gene>
    <name evidence="2" type="ORF">GCM10008956_19440</name>
</gene>
<proteinExistence type="predicted"/>
<accession>A0A8H9GR94</accession>
<organism evidence="2 3">
    <name type="scientific">Deinococcus arenae</name>
    <dbReference type="NCBI Taxonomy" id="1452751"/>
    <lineage>
        <taxon>Bacteria</taxon>
        <taxon>Thermotogati</taxon>
        <taxon>Deinococcota</taxon>
        <taxon>Deinococci</taxon>
        <taxon>Deinococcales</taxon>
        <taxon>Deinococcaceae</taxon>
        <taxon>Deinococcus</taxon>
    </lineage>
</organism>
<reference evidence="3" key="1">
    <citation type="journal article" date="2019" name="Int. J. Syst. Evol. Microbiol.">
        <title>The Global Catalogue of Microorganisms (GCM) 10K type strain sequencing project: providing services to taxonomists for standard genome sequencing and annotation.</title>
        <authorList>
            <consortium name="The Broad Institute Genomics Platform"/>
            <consortium name="The Broad Institute Genome Sequencing Center for Infectious Disease"/>
            <person name="Wu L."/>
            <person name="Ma J."/>
        </authorList>
    </citation>
    <scope>NUCLEOTIDE SEQUENCE [LARGE SCALE GENOMIC DNA]</scope>
    <source>
        <strain evidence="3">JCM 31047</strain>
    </source>
</reference>
<sequence length="61" mass="6555">MNDESQSLVSRCDATTCRFNDDMNCTAGQIEVSMSGQTAQCLTFSPTEGMSDTQSVSADNH</sequence>
<evidence type="ECO:0000313" key="3">
    <source>
        <dbReference type="Proteomes" id="UP000600547"/>
    </source>
</evidence>
<comment type="caution">
    <text evidence="2">The sequence shown here is derived from an EMBL/GenBank/DDBJ whole genome shotgun (WGS) entry which is preliminary data.</text>
</comment>
<dbReference type="AlphaFoldDB" id="A0A8H9GR94"/>
<dbReference type="Pfam" id="PF07561">
    <property type="entry name" value="DUF1540"/>
    <property type="match status" value="1"/>
</dbReference>
<dbReference type="InterPro" id="IPR011437">
    <property type="entry name" value="DUF1540"/>
</dbReference>
<protein>
    <recommendedName>
        <fullName evidence="1">DUF1540 domain-containing protein</fullName>
    </recommendedName>
</protein>